<dbReference type="Gene3D" id="3.40.50.12160">
    <property type="entry name" value="Methylthiotransferase, N-terminal domain"/>
    <property type="match status" value="1"/>
</dbReference>
<keyword evidence="5 11" id="KW-0949">S-adenosyl-L-methionine</keyword>
<keyword evidence="4 11" id="KW-0808">Transferase</keyword>
<dbReference type="FunFam" id="3.80.30.20:FF:000002">
    <property type="entry name" value="threonylcarbamoyladenosine tRNA methylthiotransferase isoform X2"/>
    <property type="match status" value="1"/>
</dbReference>
<dbReference type="Pfam" id="PF01938">
    <property type="entry name" value="TRAM"/>
    <property type="match status" value="1"/>
</dbReference>
<dbReference type="CDD" id="cd01335">
    <property type="entry name" value="Radical_SAM"/>
    <property type="match status" value="1"/>
</dbReference>
<dbReference type="PROSITE" id="PS01278">
    <property type="entry name" value="MTTASE_RADICAL"/>
    <property type="match status" value="1"/>
</dbReference>
<dbReference type="InterPro" id="IPR038135">
    <property type="entry name" value="Methylthiotransferase_N_sf"/>
</dbReference>
<comment type="caution">
    <text evidence="15">The sequence shown here is derived from an EMBL/GenBank/DDBJ whole genome shotgun (WGS) entry which is preliminary data.</text>
</comment>
<evidence type="ECO:0000256" key="7">
    <source>
        <dbReference type="ARBA" id="ARBA00022723"/>
    </source>
</evidence>
<dbReference type="SFLD" id="SFLDG01082">
    <property type="entry name" value="B12-binding_domain_containing"/>
    <property type="match status" value="1"/>
</dbReference>
<dbReference type="EC" id="2.8.4.5" evidence="11"/>
<evidence type="ECO:0000256" key="9">
    <source>
        <dbReference type="ARBA" id="ARBA00023014"/>
    </source>
</evidence>
<evidence type="ECO:0000313" key="16">
    <source>
        <dbReference type="Proteomes" id="UP000590964"/>
    </source>
</evidence>
<dbReference type="EMBL" id="DUFW01000002">
    <property type="protein sequence ID" value="HIH21056.1"/>
    <property type="molecule type" value="Genomic_DNA"/>
</dbReference>
<name>A0A7J4K0N6_9ARCH</name>
<gene>
    <name evidence="15" type="ORF">HA222_00130</name>
</gene>
<dbReference type="InterPro" id="IPR002792">
    <property type="entry name" value="TRAM_dom"/>
</dbReference>
<evidence type="ECO:0000256" key="1">
    <source>
        <dbReference type="ARBA" id="ARBA00002399"/>
    </source>
</evidence>
<dbReference type="InterPro" id="IPR006638">
    <property type="entry name" value="Elp3/MiaA/NifB-like_rSAM"/>
</dbReference>
<dbReference type="SMART" id="SM00729">
    <property type="entry name" value="Elp3"/>
    <property type="match status" value="1"/>
</dbReference>
<dbReference type="PROSITE" id="PS51449">
    <property type="entry name" value="MTTASE_N"/>
    <property type="match status" value="1"/>
</dbReference>
<dbReference type="PANTHER" id="PTHR11918:SF45">
    <property type="entry name" value="THREONYLCARBAMOYLADENOSINE TRNA METHYLTHIOTRANSFERASE"/>
    <property type="match status" value="1"/>
</dbReference>
<dbReference type="PROSITE" id="PS50926">
    <property type="entry name" value="TRAM"/>
    <property type="match status" value="1"/>
</dbReference>
<keyword evidence="3 11" id="KW-0004">4Fe-4S</keyword>
<evidence type="ECO:0000313" key="15">
    <source>
        <dbReference type="EMBL" id="HIH21056.1"/>
    </source>
</evidence>
<keyword evidence="6 11" id="KW-0819">tRNA processing</keyword>
<dbReference type="GO" id="GO:0051539">
    <property type="term" value="F:4 iron, 4 sulfur cluster binding"/>
    <property type="evidence" value="ECO:0007669"/>
    <property type="project" value="UniProtKB-UniRule"/>
</dbReference>
<dbReference type="InterPro" id="IPR007197">
    <property type="entry name" value="rSAM"/>
</dbReference>
<sequence length="416" mass="46317">MKAAVEGYGCSLNQADTQSIKGLLEENCITLSRLEDLGKGDLAVINACAVKETTEKRMLSRIQKLFQLSKKQGFELIVFGCISRISSEKVAGISKSIVQMPPALEELSKFLKLGAQEFSPSSASVQESQVIAIIPICRGCLGNCSYCAVKKARGSLKSYGIEELKKRFEKEINAGRKEIWLTAQDCGCYGFDIGTSLAGLLKELLKVEGDFRIRLGMMNVQHLKKFLQELLEQMSDERIFKFLHLPLQSGSNRLLKLMNREYSVAEWLKATKTARRKFPELAIATDIIVGFPTETEREFEETLKVLKKAGVDVVNISRFGKRPFTQAAGMKDLDSKVKKARSRKAALECEKITRQRNKRMVGKIEAVLFDEKGKKGGMIARAGNYKPVVLEKGVLGEFAKARVEGIGKTFLKGKLE</sequence>
<dbReference type="InterPro" id="IPR058240">
    <property type="entry name" value="rSAM_sf"/>
</dbReference>
<dbReference type="GO" id="GO:0035598">
    <property type="term" value="F:tRNA (N(6)-L-threonylcarbamoyladenosine(37)-C(2))-methylthiotransferase activity"/>
    <property type="evidence" value="ECO:0007669"/>
    <property type="project" value="UniProtKB-UniRule"/>
</dbReference>
<comment type="similarity">
    <text evidence="2 11">Belongs to the methylthiotransferase family. CDKAL1 subfamily.</text>
</comment>
<dbReference type="InterPro" id="IPR020612">
    <property type="entry name" value="Methylthiotransferase_CS"/>
</dbReference>
<dbReference type="Proteomes" id="UP000590964">
    <property type="component" value="Unassembled WGS sequence"/>
</dbReference>
<evidence type="ECO:0000259" key="12">
    <source>
        <dbReference type="PROSITE" id="PS50926"/>
    </source>
</evidence>
<dbReference type="Pfam" id="PF00919">
    <property type="entry name" value="UPF0004"/>
    <property type="match status" value="1"/>
</dbReference>
<dbReference type="PROSITE" id="PS51918">
    <property type="entry name" value="RADICAL_SAM"/>
    <property type="match status" value="1"/>
</dbReference>
<dbReference type="SFLD" id="SFLDS00029">
    <property type="entry name" value="Radical_SAM"/>
    <property type="match status" value="1"/>
</dbReference>
<dbReference type="InterPro" id="IPR013848">
    <property type="entry name" value="Methylthiotransferase_N"/>
</dbReference>
<dbReference type="InterPro" id="IPR006466">
    <property type="entry name" value="MiaB-like_arc_euk"/>
</dbReference>
<dbReference type="PANTHER" id="PTHR11918">
    <property type="entry name" value="RADICAL SAM PROTEINS"/>
    <property type="match status" value="1"/>
</dbReference>
<feature type="domain" description="TRAM" evidence="12">
    <location>
        <begin position="358"/>
        <end position="416"/>
    </location>
</feature>
<evidence type="ECO:0000256" key="6">
    <source>
        <dbReference type="ARBA" id="ARBA00022694"/>
    </source>
</evidence>
<dbReference type="NCBIfam" id="TIGR00089">
    <property type="entry name" value="MiaB/RimO family radical SAM methylthiotransferase"/>
    <property type="match status" value="1"/>
</dbReference>
<protein>
    <recommendedName>
        <fullName evidence="11">tRNA-t(6)A37 methylthiotransferase</fullName>
        <ecNumber evidence="11">2.8.4.5</ecNumber>
    </recommendedName>
</protein>
<dbReference type="Pfam" id="PF04055">
    <property type="entry name" value="Radical_SAM"/>
    <property type="match status" value="1"/>
</dbReference>
<evidence type="ECO:0000256" key="2">
    <source>
        <dbReference type="ARBA" id="ARBA00008616"/>
    </source>
</evidence>
<evidence type="ECO:0000256" key="11">
    <source>
        <dbReference type="RuleBase" id="RU368081"/>
    </source>
</evidence>
<evidence type="ECO:0000256" key="3">
    <source>
        <dbReference type="ARBA" id="ARBA00022485"/>
    </source>
</evidence>
<keyword evidence="8 11" id="KW-0408">Iron</keyword>
<dbReference type="SUPFAM" id="SSF102114">
    <property type="entry name" value="Radical SAM enzymes"/>
    <property type="match status" value="1"/>
</dbReference>
<organism evidence="15 16">
    <name type="scientific">Candidatus Iainarchaeum sp</name>
    <dbReference type="NCBI Taxonomy" id="3101447"/>
    <lineage>
        <taxon>Archaea</taxon>
        <taxon>Candidatus Iainarchaeota</taxon>
        <taxon>Candidatus Iainarchaeia</taxon>
        <taxon>Candidatus Iainarchaeales</taxon>
        <taxon>Candidatus Iainarchaeaceae</taxon>
        <taxon>Candidatus Iainarchaeum</taxon>
    </lineage>
</organism>
<reference evidence="16" key="1">
    <citation type="journal article" date="2020" name="bioRxiv">
        <title>A rank-normalized archaeal taxonomy based on genome phylogeny resolves widespread incomplete and uneven classifications.</title>
        <authorList>
            <person name="Rinke C."/>
            <person name="Chuvochina M."/>
            <person name="Mussig A.J."/>
            <person name="Chaumeil P.-A."/>
            <person name="Waite D.W."/>
            <person name="Whitman W.B."/>
            <person name="Parks D.H."/>
            <person name="Hugenholtz P."/>
        </authorList>
    </citation>
    <scope>NUCLEOTIDE SEQUENCE [LARGE SCALE GENOMIC DNA]</scope>
</reference>
<evidence type="ECO:0000259" key="14">
    <source>
        <dbReference type="PROSITE" id="PS51918"/>
    </source>
</evidence>
<dbReference type="NCBIfam" id="TIGR01578">
    <property type="entry name" value="MiaB-like-B"/>
    <property type="match status" value="1"/>
</dbReference>
<keyword evidence="9 11" id="KW-0411">Iron-sulfur</keyword>
<comment type="cofactor">
    <cofactor evidence="11">
        <name>[4Fe-4S] cluster</name>
        <dbReference type="ChEBI" id="CHEBI:49883"/>
    </cofactor>
    <text evidence="11">Binds 1 or 2 [4Fe-4S] cluster. One cluster is coordinated with 3 cysteines and an exchangeable S-adenosyl-L-methionine.</text>
</comment>
<proteinExistence type="inferred from homology"/>
<comment type="function">
    <text evidence="1 11">Catalyzes the methylthiolation of N6-threonylcarbamoyladenosine (t(6)A), leading to the formation of 2-methylthio-N6-threonylcarbamoyladenosine (ms(2)t(6)A) at position 37 in tRNAs that read codons beginning with adenine.</text>
</comment>
<evidence type="ECO:0000256" key="4">
    <source>
        <dbReference type="ARBA" id="ARBA00022679"/>
    </source>
</evidence>
<accession>A0A7J4K0N6</accession>
<dbReference type="InterPro" id="IPR023404">
    <property type="entry name" value="rSAM_horseshoe"/>
</dbReference>
<dbReference type="GO" id="GO:0046872">
    <property type="term" value="F:metal ion binding"/>
    <property type="evidence" value="ECO:0007669"/>
    <property type="project" value="UniProtKB-UniRule"/>
</dbReference>
<evidence type="ECO:0000256" key="8">
    <source>
        <dbReference type="ARBA" id="ARBA00023004"/>
    </source>
</evidence>
<evidence type="ECO:0000259" key="13">
    <source>
        <dbReference type="PROSITE" id="PS51449"/>
    </source>
</evidence>
<dbReference type="InterPro" id="IPR005839">
    <property type="entry name" value="Methylthiotransferase"/>
</dbReference>
<comment type="catalytic activity">
    <reaction evidence="10 11">
        <text>N(6)-L-threonylcarbamoyladenosine(37) in tRNA + (sulfur carrier)-SH + AH2 + 2 S-adenosyl-L-methionine = 2-methylsulfanyl-N(6)-L-threonylcarbamoyladenosine(37) in tRNA + (sulfur carrier)-H + 5'-deoxyadenosine + L-methionine + A + S-adenosyl-L-homocysteine + 2 H(+)</text>
        <dbReference type="Rhea" id="RHEA:37075"/>
        <dbReference type="Rhea" id="RHEA-COMP:10163"/>
        <dbReference type="Rhea" id="RHEA-COMP:11092"/>
        <dbReference type="Rhea" id="RHEA-COMP:14737"/>
        <dbReference type="Rhea" id="RHEA-COMP:14739"/>
        <dbReference type="ChEBI" id="CHEBI:13193"/>
        <dbReference type="ChEBI" id="CHEBI:15378"/>
        <dbReference type="ChEBI" id="CHEBI:17319"/>
        <dbReference type="ChEBI" id="CHEBI:17499"/>
        <dbReference type="ChEBI" id="CHEBI:29917"/>
        <dbReference type="ChEBI" id="CHEBI:57844"/>
        <dbReference type="ChEBI" id="CHEBI:57856"/>
        <dbReference type="ChEBI" id="CHEBI:59789"/>
        <dbReference type="ChEBI" id="CHEBI:64428"/>
        <dbReference type="ChEBI" id="CHEBI:74418"/>
        <dbReference type="ChEBI" id="CHEBI:74420"/>
        <dbReference type="EC" id="2.8.4.5"/>
    </reaction>
</comment>
<dbReference type="Gene3D" id="3.80.30.20">
    <property type="entry name" value="tm_1862 like domain"/>
    <property type="match status" value="1"/>
</dbReference>
<feature type="domain" description="Radical SAM core" evidence="14">
    <location>
        <begin position="126"/>
        <end position="359"/>
    </location>
</feature>
<evidence type="ECO:0000256" key="10">
    <source>
        <dbReference type="ARBA" id="ARBA00051661"/>
    </source>
</evidence>
<keyword evidence="7 11" id="KW-0479">Metal-binding</keyword>
<dbReference type="AlphaFoldDB" id="A0A7J4K0N6"/>
<feature type="domain" description="MTTase N-terminal" evidence="13">
    <location>
        <begin position="1"/>
        <end position="109"/>
    </location>
</feature>
<evidence type="ECO:0000256" key="5">
    <source>
        <dbReference type="ARBA" id="ARBA00022691"/>
    </source>
</evidence>